<dbReference type="OrthoDB" id="2043362at2"/>
<proteinExistence type="predicted"/>
<dbReference type="AlphaFoldDB" id="D1PRE0"/>
<keyword evidence="3" id="KW-1185">Reference proteome</keyword>
<evidence type="ECO:0000313" key="2">
    <source>
        <dbReference type="EMBL" id="EFB74744.1"/>
    </source>
</evidence>
<feature type="transmembrane region" description="Helical" evidence="1">
    <location>
        <begin position="82"/>
        <end position="101"/>
    </location>
</feature>
<feature type="transmembrane region" description="Helical" evidence="1">
    <location>
        <begin position="250"/>
        <end position="265"/>
    </location>
</feature>
<evidence type="ECO:0000256" key="1">
    <source>
        <dbReference type="SAM" id="Phobius"/>
    </source>
</evidence>
<feature type="transmembrane region" description="Helical" evidence="1">
    <location>
        <begin position="176"/>
        <end position="195"/>
    </location>
</feature>
<dbReference type="InterPro" id="IPR046062">
    <property type="entry name" value="DUF6020"/>
</dbReference>
<reference evidence="2" key="1">
    <citation type="submission" date="2009-12" db="EMBL/GenBank/DDBJ databases">
        <authorList>
            <person name="Weinstock G."/>
            <person name="Sodergren E."/>
            <person name="Clifton S."/>
            <person name="Fulton L."/>
            <person name="Fulton B."/>
            <person name="Courtney L."/>
            <person name="Fronick C."/>
            <person name="Harrison M."/>
            <person name="Strong C."/>
            <person name="Farmer C."/>
            <person name="Delahaunty K."/>
            <person name="Markovic C."/>
            <person name="Hall O."/>
            <person name="Minx P."/>
            <person name="Tomlinson C."/>
            <person name="Mitreva M."/>
            <person name="Nelson J."/>
            <person name="Hou S."/>
            <person name="Wollam A."/>
            <person name="Pepin K.H."/>
            <person name="Johnson M."/>
            <person name="Bhonagiri V."/>
            <person name="Nash W.E."/>
            <person name="Warren W."/>
            <person name="Chinwalla A."/>
            <person name="Mardis E.R."/>
            <person name="Wilson R.K."/>
        </authorList>
    </citation>
    <scope>NUCLEOTIDE SEQUENCE [LARGE SCALE GENOMIC DNA]</scope>
    <source>
        <strain evidence="2">DSM 15176</strain>
    </source>
</reference>
<evidence type="ECO:0000313" key="3">
    <source>
        <dbReference type="Proteomes" id="UP000003438"/>
    </source>
</evidence>
<feature type="transmembrane region" description="Helical" evidence="1">
    <location>
        <begin position="480"/>
        <end position="499"/>
    </location>
</feature>
<dbReference type="eggNOG" id="ENOG50302F9">
    <property type="taxonomic scope" value="Bacteria"/>
</dbReference>
<accession>D1PRE0</accession>
<comment type="caution">
    <text evidence="2">The sequence shown here is derived from an EMBL/GenBank/DDBJ whole genome shotgun (WGS) entry which is preliminary data.</text>
</comment>
<dbReference type="HOGENOM" id="CLU_496872_0_0_9"/>
<feature type="transmembrane region" description="Helical" evidence="1">
    <location>
        <begin position="272"/>
        <end position="289"/>
    </location>
</feature>
<keyword evidence="1" id="KW-0812">Transmembrane</keyword>
<feature type="transmembrane region" description="Helical" evidence="1">
    <location>
        <begin position="505"/>
        <end position="526"/>
    </location>
</feature>
<dbReference type="Pfam" id="PF19484">
    <property type="entry name" value="DUF6020"/>
    <property type="match status" value="1"/>
</dbReference>
<evidence type="ECO:0008006" key="4">
    <source>
        <dbReference type="Google" id="ProtNLM"/>
    </source>
</evidence>
<dbReference type="EMBL" id="ACBY02000059">
    <property type="protein sequence ID" value="EFB74744.1"/>
    <property type="molecule type" value="Genomic_DNA"/>
</dbReference>
<dbReference type="STRING" id="411471.SUBVAR_06969"/>
<organism evidence="2 3">
    <name type="scientific">Subdoligranulum variabile DSM 15176</name>
    <dbReference type="NCBI Taxonomy" id="411471"/>
    <lineage>
        <taxon>Bacteria</taxon>
        <taxon>Bacillati</taxon>
        <taxon>Bacillota</taxon>
        <taxon>Clostridia</taxon>
        <taxon>Eubacteriales</taxon>
        <taxon>Oscillospiraceae</taxon>
        <taxon>Subdoligranulum</taxon>
    </lineage>
</organism>
<keyword evidence="1" id="KW-1133">Transmembrane helix</keyword>
<gene>
    <name evidence="2" type="ORF">SUBVAR_06969</name>
</gene>
<feature type="transmembrane region" description="Helical" evidence="1">
    <location>
        <begin position="138"/>
        <end position="164"/>
    </location>
</feature>
<keyword evidence="1" id="KW-0472">Membrane</keyword>
<name>D1PRE0_9FIRM</name>
<feature type="transmembrane region" description="Helical" evidence="1">
    <location>
        <begin position="20"/>
        <end position="41"/>
    </location>
</feature>
<protein>
    <recommendedName>
        <fullName evidence="4">Glycosyltransferase RgtA/B/C/D-like domain-containing protein</fullName>
    </recommendedName>
</protein>
<feature type="transmembrane region" description="Helical" evidence="1">
    <location>
        <begin position="455"/>
        <end position="473"/>
    </location>
</feature>
<dbReference type="RefSeq" id="WP_007048318.1">
    <property type="nucleotide sequence ID" value="NZ_GG704771.1"/>
</dbReference>
<dbReference type="Proteomes" id="UP000003438">
    <property type="component" value="Unassembled WGS sequence"/>
</dbReference>
<sequence length="544" mass="62412">MLNKLSDRQKWFRFSRWDGLAACGAVLYWGLYCRFGVDLYFFQEPRWEYRRIFLLLLILLVVAMRRLICRAVLQKDAFSRKFLRYTAVNLLVLLALMLLLWPGTWSWDDIHVLNQARSYSLYAWQHYLSSEAMILSAYFLPSAGGIVVVQLVIAAFVSGYCLTLVDTGLLDRGRRYHGVAVLLADLAFFLPPILFYDYSKFRNTLCSYLELLLLALTWRMARTPGARTVGNLCLFLTAAILTAAWRSENLYYIVLVLGLLLFIAGRRRWKRCLAATLAVCAAVVAIGRYNTGLIGNDNYAVMAIINPVVEVIREAERHPDGLREEQHDAIGKVLDWDRLMAEPLASGSALYWDGAVLSYTQEEYRAFQKTCLQLVLRYPAAFLQERAGMFWNTLGFNDFQYDPYTRTIRIFMPDTAEAKSWKENGEALNVSLREATIRLLAGRDEDGNKNLSNHIFWNLLPPLVFALAALVYGVRKRRWLFAYLVFCNLCKVPLIFATAPDTYFMYYMSVYLFGYVVAFGALAAWFNRRCPAKTACQGKELLTC</sequence>
<feature type="transmembrane region" description="Helical" evidence="1">
    <location>
        <begin position="53"/>
        <end position="73"/>
    </location>
</feature>